<dbReference type="OrthoDB" id="437457at2759"/>
<gene>
    <name evidence="1" type="ORF">PAC_13909</name>
</gene>
<dbReference type="Proteomes" id="UP000184330">
    <property type="component" value="Unassembled WGS sequence"/>
</dbReference>
<evidence type="ECO:0000313" key="2">
    <source>
        <dbReference type="Proteomes" id="UP000184330"/>
    </source>
</evidence>
<dbReference type="STRING" id="576137.A0A1L7XG61"/>
<dbReference type="AlphaFoldDB" id="A0A1L7XG61"/>
<name>A0A1L7XG61_9HELO</name>
<reference evidence="1 2" key="1">
    <citation type="submission" date="2016-03" db="EMBL/GenBank/DDBJ databases">
        <authorList>
            <person name="Ploux O."/>
        </authorList>
    </citation>
    <scope>NUCLEOTIDE SEQUENCE [LARGE SCALE GENOMIC DNA]</scope>
    <source>
        <strain evidence="1 2">UAMH 11012</strain>
    </source>
</reference>
<proteinExistence type="predicted"/>
<evidence type="ECO:0000313" key="1">
    <source>
        <dbReference type="EMBL" id="CZR64012.1"/>
    </source>
</evidence>
<sequence length="359" mass="40769">MATPSHEVWMACHAVQSATNRPRWMENPTKPVADASVLATAPPFSFLASTPRPYTTHKLAILFPSEKVKPKFVWVGSERSYFNEDHVYRGVHLDREDHQTEAVYVTAHLQRRNPNSESFAFQHSMDIYVRDECELDGSPENLSIRAMMKGTNKHLWKGPILAVSQAPASGTNMPVFYQDVTCADLPTIASKADLRVHGKSKLSEIDVRRNFPVVFRDLKPTSISKHMGLPIIVAKQGNIEQLWRTRGLDYNPNQNRSAVFLNIITDPDNWRWGVTDLLEWDTDIGGVLVVRQDKKDITPGRLRLLQASVATWSLPEAKKKIVKTLLCRTKFEEYFKKIREEKIAAGDGAWEDVVSPYET</sequence>
<accession>A0A1L7XG61</accession>
<protein>
    <submittedName>
        <fullName evidence="1">Uncharacterized protein</fullName>
    </submittedName>
</protein>
<dbReference type="EMBL" id="FJOG01000025">
    <property type="protein sequence ID" value="CZR64012.1"/>
    <property type="molecule type" value="Genomic_DNA"/>
</dbReference>
<organism evidence="1 2">
    <name type="scientific">Phialocephala subalpina</name>
    <dbReference type="NCBI Taxonomy" id="576137"/>
    <lineage>
        <taxon>Eukaryota</taxon>
        <taxon>Fungi</taxon>
        <taxon>Dikarya</taxon>
        <taxon>Ascomycota</taxon>
        <taxon>Pezizomycotina</taxon>
        <taxon>Leotiomycetes</taxon>
        <taxon>Helotiales</taxon>
        <taxon>Mollisiaceae</taxon>
        <taxon>Phialocephala</taxon>
        <taxon>Phialocephala fortinii species complex</taxon>
    </lineage>
</organism>
<keyword evidence="2" id="KW-1185">Reference proteome</keyword>